<feature type="compositionally biased region" description="Acidic residues" evidence="1">
    <location>
        <begin position="334"/>
        <end position="348"/>
    </location>
</feature>
<evidence type="ECO:0000256" key="1">
    <source>
        <dbReference type="SAM" id="MobiDB-lite"/>
    </source>
</evidence>
<feature type="compositionally biased region" description="Polar residues" evidence="1">
    <location>
        <begin position="143"/>
        <end position="155"/>
    </location>
</feature>
<keyword evidence="3" id="KW-1185">Reference proteome</keyword>
<feature type="region of interest" description="Disordered" evidence="1">
    <location>
        <begin position="334"/>
        <end position="357"/>
    </location>
</feature>
<feature type="region of interest" description="Disordered" evidence="1">
    <location>
        <begin position="131"/>
        <end position="203"/>
    </location>
</feature>
<proteinExistence type="predicted"/>
<evidence type="ECO:0000313" key="2">
    <source>
        <dbReference type="EMBL" id="TNN29526.1"/>
    </source>
</evidence>
<accession>A0A4Z2EKV7</accession>
<feature type="compositionally biased region" description="Low complexity" evidence="1">
    <location>
        <begin position="178"/>
        <end position="195"/>
    </location>
</feature>
<organism evidence="2 3">
    <name type="scientific">Liparis tanakae</name>
    <name type="common">Tanaka's snailfish</name>
    <dbReference type="NCBI Taxonomy" id="230148"/>
    <lineage>
        <taxon>Eukaryota</taxon>
        <taxon>Metazoa</taxon>
        <taxon>Chordata</taxon>
        <taxon>Craniata</taxon>
        <taxon>Vertebrata</taxon>
        <taxon>Euteleostomi</taxon>
        <taxon>Actinopterygii</taxon>
        <taxon>Neopterygii</taxon>
        <taxon>Teleostei</taxon>
        <taxon>Neoteleostei</taxon>
        <taxon>Acanthomorphata</taxon>
        <taxon>Eupercaria</taxon>
        <taxon>Perciformes</taxon>
        <taxon>Cottioidei</taxon>
        <taxon>Cottales</taxon>
        <taxon>Liparidae</taxon>
        <taxon>Liparis</taxon>
    </lineage>
</organism>
<dbReference type="Proteomes" id="UP000314294">
    <property type="component" value="Unassembled WGS sequence"/>
</dbReference>
<protein>
    <submittedName>
        <fullName evidence="2">Uncharacterized protein</fullName>
    </submittedName>
</protein>
<sequence>MSWTTGLRLTRLSTRLIGRLSLQRLSDDITMTSSGSASVVCRTGDRGRAPPDCSRGGAEGRGLCSGGGACVPGREAEQSGRRYVSNWVSSARTSGVSCLAALAASAMARRYGPFLFLSKRDWKLSRKGASWASGRKEVVGEPNQETRASCRTASPVSPRRDTVMPRTRAGHHGKPFWGVSGDGSRNGSRGDSGSGPEVSLGGDERALCLGGGEEEDGEEEDAWLSSVRYLWGLRRIRGGSATREPAAAPPRCCRRRVKCTFWLWFCSAAARVTALERFWSWSWSWFWSWFWSLGLWVLASFLRTCGVSEQSTVEPLDRTFFGFSFRHMLLDEGEDEDEATPLSDDEEDTRIPEEDERLSAAERPLLSSLLSRFTSEDSGPSAGRRRGRDASSPLGSPGPRRDSLWPPDATAPLHLSQSTWRGRSLMAFMMEVGSSER</sequence>
<dbReference type="AlphaFoldDB" id="A0A4Z2EKV7"/>
<gene>
    <name evidence="2" type="ORF">EYF80_060326</name>
</gene>
<reference evidence="2 3" key="1">
    <citation type="submission" date="2019-03" db="EMBL/GenBank/DDBJ databases">
        <title>First draft genome of Liparis tanakae, snailfish: a comprehensive survey of snailfish specific genes.</title>
        <authorList>
            <person name="Kim W."/>
            <person name="Song I."/>
            <person name="Jeong J.-H."/>
            <person name="Kim D."/>
            <person name="Kim S."/>
            <person name="Ryu S."/>
            <person name="Song J.Y."/>
            <person name="Lee S.K."/>
        </authorList>
    </citation>
    <scope>NUCLEOTIDE SEQUENCE [LARGE SCALE GENOMIC DNA]</scope>
    <source>
        <tissue evidence="2">Muscle</tissue>
    </source>
</reference>
<feature type="region of interest" description="Disordered" evidence="1">
    <location>
        <begin position="373"/>
        <end position="417"/>
    </location>
</feature>
<comment type="caution">
    <text evidence="2">The sequence shown here is derived from an EMBL/GenBank/DDBJ whole genome shotgun (WGS) entry which is preliminary data.</text>
</comment>
<dbReference type="EMBL" id="SRLO01005540">
    <property type="protein sequence ID" value="TNN29526.1"/>
    <property type="molecule type" value="Genomic_DNA"/>
</dbReference>
<name>A0A4Z2EKV7_9TELE</name>
<evidence type="ECO:0000313" key="3">
    <source>
        <dbReference type="Proteomes" id="UP000314294"/>
    </source>
</evidence>